<comment type="caution">
    <text evidence="1">The sequence shown here is derived from an EMBL/GenBank/DDBJ whole genome shotgun (WGS) entry which is preliminary data.</text>
</comment>
<name>A0A3D9HWE0_9PROT</name>
<evidence type="ECO:0008006" key="3">
    <source>
        <dbReference type="Google" id="ProtNLM"/>
    </source>
</evidence>
<protein>
    <recommendedName>
        <fullName evidence="3">AAA domain-containing protein</fullName>
    </recommendedName>
</protein>
<accession>A0A3D9HWE0</accession>
<sequence length="237" mass="26746">MPLSGEEIVIFTGLTGAGKTTAVSLFLEMMNKDAVLLPNRRELTDRLIIPEFANGPVQDRISRFEITGRFRNAHPGGMAEILAGLSIHPNLHGRIFLFDNLRGRNEVDHALHQFGNATFVHVSAPLQVRLHRLLTRLDPFDQVKDRVANSEGLAERLRQSMPRQAVQGIMEKVACNLYDATEVVDKLDILEKEAENYSDQDCLELLQSNAKSRQVIYRTDEETPEDFAIRLRLCLGI</sequence>
<proteinExistence type="predicted"/>
<dbReference type="AlphaFoldDB" id="A0A3D9HWE0"/>
<dbReference type="SUPFAM" id="SSF52540">
    <property type="entry name" value="P-loop containing nucleoside triphosphate hydrolases"/>
    <property type="match status" value="1"/>
</dbReference>
<dbReference type="OrthoDB" id="445721at2"/>
<keyword evidence="2" id="KW-1185">Reference proteome</keyword>
<dbReference type="Proteomes" id="UP000256845">
    <property type="component" value="Unassembled WGS sequence"/>
</dbReference>
<organism evidence="1 2">
    <name type="scientific">Aestuariispira insulae</name>
    <dbReference type="NCBI Taxonomy" id="1461337"/>
    <lineage>
        <taxon>Bacteria</taxon>
        <taxon>Pseudomonadati</taxon>
        <taxon>Pseudomonadota</taxon>
        <taxon>Alphaproteobacteria</taxon>
        <taxon>Rhodospirillales</taxon>
        <taxon>Kiloniellaceae</taxon>
        <taxon>Aestuariispira</taxon>
    </lineage>
</organism>
<reference evidence="1 2" key="1">
    <citation type="submission" date="2018-07" db="EMBL/GenBank/DDBJ databases">
        <title>Genomic Encyclopedia of Type Strains, Phase III (KMG-III): the genomes of soil and plant-associated and newly described type strains.</title>
        <authorList>
            <person name="Whitman W."/>
        </authorList>
    </citation>
    <scope>NUCLEOTIDE SEQUENCE [LARGE SCALE GENOMIC DNA]</scope>
    <source>
        <strain evidence="1 2">CECT 8488</strain>
    </source>
</reference>
<evidence type="ECO:0000313" key="2">
    <source>
        <dbReference type="Proteomes" id="UP000256845"/>
    </source>
</evidence>
<dbReference type="InterPro" id="IPR027417">
    <property type="entry name" value="P-loop_NTPase"/>
</dbReference>
<dbReference type="EMBL" id="QRDW01000001">
    <property type="protein sequence ID" value="RED53236.1"/>
    <property type="molecule type" value="Genomic_DNA"/>
</dbReference>
<evidence type="ECO:0000313" key="1">
    <source>
        <dbReference type="EMBL" id="RED53236.1"/>
    </source>
</evidence>
<dbReference type="Gene3D" id="3.40.50.300">
    <property type="entry name" value="P-loop containing nucleotide triphosphate hydrolases"/>
    <property type="match status" value="1"/>
</dbReference>
<gene>
    <name evidence="1" type="ORF">DFP90_10118</name>
</gene>
<dbReference type="RefSeq" id="WP_115934394.1">
    <property type="nucleotide sequence ID" value="NZ_QRDW01000001.1"/>
</dbReference>